<dbReference type="InterPro" id="IPR035979">
    <property type="entry name" value="RBD_domain_sf"/>
</dbReference>
<dbReference type="OrthoDB" id="5970at2759"/>
<sequence length="114" mass="12826">MRPVFVGNFEYETRQSELERLFSKYGRIERVDMKSGTYTKGKRASIGARHLSAKKTSIAMEIFMPSCSPATHTDGIILHFLHSIMLLLTLPHWLVGGPYQIIMPCSSISELPAV</sequence>
<protein>
    <recommendedName>
        <fullName evidence="1">RRM domain-containing protein</fullName>
    </recommendedName>
</protein>
<dbReference type="InterPro" id="IPR000504">
    <property type="entry name" value="RRM_dom"/>
</dbReference>
<keyword evidence="3" id="KW-1185">Reference proteome</keyword>
<dbReference type="SUPFAM" id="SSF54928">
    <property type="entry name" value="RNA-binding domain, RBD"/>
    <property type="match status" value="1"/>
</dbReference>
<evidence type="ECO:0000313" key="3">
    <source>
        <dbReference type="Proteomes" id="UP000828251"/>
    </source>
</evidence>
<dbReference type="AlphaFoldDB" id="A0A9D3ZYB9"/>
<dbReference type="InterPro" id="IPR012677">
    <property type="entry name" value="Nucleotide-bd_a/b_plait_sf"/>
</dbReference>
<dbReference type="EMBL" id="JAIQCV010000008">
    <property type="protein sequence ID" value="KAH1073771.1"/>
    <property type="molecule type" value="Genomic_DNA"/>
</dbReference>
<accession>A0A9D3ZYB9</accession>
<feature type="domain" description="RRM" evidence="1">
    <location>
        <begin position="4"/>
        <end position="40"/>
    </location>
</feature>
<comment type="caution">
    <text evidence="2">The sequence shown here is derived from an EMBL/GenBank/DDBJ whole genome shotgun (WGS) entry which is preliminary data.</text>
</comment>
<evidence type="ECO:0000313" key="2">
    <source>
        <dbReference type="EMBL" id="KAH1073771.1"/>
    </source>
</evidence>
<proteinExistence type="predicted"/>
<dbReference type="Proteomes" id="UP000828251">
    <property type="component" value="Unassembled WGS sequence"/>
</dbReference>
<organism evidence="2 3">
    <name type="scientific">Gossypium stocksii</name>
    <dbReference type="NCBI Taxonomy" id="47602"/>
    <lineage>
        <taxon>Eukaryota</taxon>
        <taxon>Viridiplantae</taxon>
        <taxon>Streptophyta</taxon>
        <taxon>Embryophyta</taxon>
        <taxon>Tracheophyta</taxon>
        <taxon>Spermatophyta</taxon>
        <taxon>Magnoliopsida</taxon>
        <taxon>eudicotyledons</taxon>
        <taxon>Gunneridae</taxon>
        <taxon>Pentapetalae</taxon>
        <taxon>rosids</taxon>
        <taxon>malvids</taxon>
        <taxon>Malvales</taxon>
        <taxon>Malvaceae</taxon>
        <taxon>Malvoideae</taxon>
        <taxon>Gossypium</taxon>
    </lineage>
</organism>
<evidence type="ECO:0000259" key="1">
    <source>
        <dbReference type="Pfam" id="PF00076"/>
    </source>
</evidence>
<name>A0A9D3ZYB9_9ROSI</name>
<reference evidence="2 3" key="1">
    <citation type="journal article" date="2021" name="Plant Biotechnol. J.">
        <title>Multi-omics assisted identification of the key and species-specific regulatory components of drought-tolerant mechanisms in Gossypium stocksii.</title>
        <authorList>
            <person name="Yu D."/>
            <person name="Ke L."/>
            <person name="Zhang D."/>
            <person name="Wu Y."/>
            <person name="Sun Y."/>
            <person name="Mei J."/>
            <person name="Sun J."/>
            <person name="Sun Y."/>
        </authorList>
    </citation>
    <scope>NUCLEOTIDE SEQUENCE [LARGE SCALE GENOMIC DNA]</scope>
    <source>
        <strain evidence="3">cv. E1</strain>
        <tissue evidence="2">Leaf</tissue>
    </source>
</reference>
<dbReference type="GO" id="GO:0003723">
    <property type="term" value="F:RNA binding"/>
    <property type="evidence" value="ECO:0007669"/>
    <property type="project" value="InterPro"/>
</dbReference>
<dbReference type="Pfam" id="PF00076">
    <property type="entry name" value="RRM_1"/>
    <property type="match status" value="1"/>
</dbReference>
<gene>
    <name evidence="2" type="ORF">J1N35_026099</name>
</gene>
<dbReference type="Gene3D" id="3.30.70.330">
    <property type="match status" value="1"/>
</dbReference>